<dbReference type="CDD" id="cd06257">
    <property type="entry name" value="DnaJ"/>
    <property type="match status" value="1"/>
</dbReference>
<feature type="domain" description="J" evidence="14">
    <location>
        <begin position="344"/>
        <end position="394"/>
    </location>
</feature>
<evidence type="ECO:0000256" key="11">
    <source>
        <dbReference type="ARBA" id="ARBA00023192"/>
    </source>
</evidence>
<evidence type="ECO:0000259" key="14">
    <source>
        <dbReference type="PROSITE" id="PS50076"/>
    </source>
</evidence>
<evidence type="ECO:0000256" key="7">
    <source>
        <dbReference type="ARBA" id="ARBA00022989"/>
    </source>
</evidence>
<dbReference type="GO" id="GO:0000103">
    <property type="term" value="P:sulfate assimilation"/>
    <property type="evidence" value="ECO:0007669"/>
    <property type="project" value="InterPro"/>
</dbReference>
<feature type="transmembrane region" description="Helical" evidence="12">
    <location>
        <begin position="200"/>
        <end position="222"/>
    </location>
</feature>
<keyword evidence="11 12" id="KW-0198">Cysteine biosynthesis</keyword>
<keyword evidence="16" id="KW-1185">Reference proteome</keyword>
<evidence type="ECO:0000256" key="8">
    <source>
        <dbReference type="ARBA" id="ARBA00023032"/>
    </source>
</evidence>
<evidence type="ECO:0000256" key="3">
    <source>
        <dbReference type="ARBA" id="ARBA00022475"/>
    </source>
</evidence>
<dbReference type="OrthoDB" id="5292355at2"/>
<evidence type="ECO:0000256" key="2">
    <source>
        <dbReference type="ARBA" id="ARBA00022448"/>
    </source>
</evidence>
<dbReference type="SUPFAM" id="SSF46565">
    <property type="entry name" value="Chaperone J-domain"/>
    <property type="match status" value="1"/>
</dbReference>
<comment type="caution">
    <text evidence="15">The sequence shown here is derived from an EMBL/GenBank/DDBJ whole genome shotgun (WGS) entry which is preliminary data.</text>
</comment>
<evidence type="ECO:0000256" key="6">
    <source>
        <dbReference type="ARBA" id="ARBA00022692"/>
    </source>
</evidence>
<dbReference type="InterPro" id="IPR036869">
    <property type="entry name" value="J_dom_sf"/>
</dbReference>
<dbReference type="PROSITE" id="PS50076">
    <property type="entry name" value="DNAJ_2"/>
    <property type="match status" value="1"/>
</dbReference>
<dbReference type="PANTHER" id="PTHR37468:SF1">
    <property type="entry name" value="SULFATE TRANSPORTER CYSZ"/>
    <property type="match status" value="1"/>
</dbReference>
<feature type="transmembrane region" description="Helical" evidence="12">
    <location>
        <begin position="27"/>
        <end position="50"/>
    </location>
</feature>
<dbReference type="HAMAP" id="MF_00468">
    <property type="entry name" value="CysZ"/>
    <property type="match status" value="1"/>
</dbReference>
<evidence type="ECO:0000313" key="15">
    <source>
        <dbReference type="EMBL" id="TCT19520.1"/>
    </source>
</evidence>
<evidence type="ECO:0000256" key="13">
    <source>
        <dbReference type="SAM" id="MobiDB-lite"/>
    </source>
</evidence>
<feature type="transmembrane region" description="Helical" evidence="12">
    <location>
        <begin position="162"/>
        <end position="179"/>
    </location>
</feature>
<keyword evidence="6 12" id="KW-0812">Transmembrane</keyword>
<dbReference type="SMART" id="SM00271">
    <property type="entry name" value="DnaJ"/>
    <property type="match status" value="1"/>
</dbReference>
<evidence type="ECO:0000256" key="9">
    <source>
        <dbReference type="ARBA" id="ARBA00023136"/>
    </source>
</evidence>
<dbReference type="InterPro" id="IPR001623">
    <property type="entry name" value="DnaJ_domain"/>
</dbReference>
<keyword evidence="4 12" id="KW-0997">Cell inner membrane</keyword>
<comment type="similarity">
    <text evidence="12">Belongs to the CysZ family.</text>
</comment>
<dbReference type="RefSeq" id="WP_132978027.1">
    <property type="nucleotide sequence ID" value="NZ_SMAO01000008.1"/>
</dbReference>
<comment type="subcellular location">
    <subcellularLocation>
        <location evidence="12">Cell inner membrane</location>
        <topology evidence="12">Multi-pass membrane protein</topology>
    </subcellularLocation>
    <subcellularLocation>
        <location evidence="1">Membrane</location>
        <topology evidence="1">Multi-pass membrane protein</topology>
    </subcellularLocation>
</comment>
<keyword evidence="3 12" id="KW-1003">Cell membrane</keyword>
<organism evidence="15 16">
    <name type="scientific">Thiobaca trueperi</name>
    <dbReference type="NCBI Taxonomy" id="127458"/>
    <lineage>
        <taxon>Bacteria</taxon>
        <taxon>Pseudomonadati</taxon>
        <taxon>Pseudomonadota</taxon>
        <taxon>Gammaproteobacteria</taxon>
        <taxon>Chromatiales</taxon>
        <taxon>Chromatiaceae</taxon>
        <taxon>Thiobaca</taxon>
    </lineage>
</organism>
<keyword evidence="5 12" id="KW-0028">Amino-acid biosynthesis</keyword>
<dbReference type="InterPro" id="IPR059112">
    <property type="entry name" value="CysZ/EI24"/>
</dbReference>
<dbReference type="Gene3D" id="1.10.287.110">
    <property type="entry name" value="DnaJ domain"/>
    <property type="match status" value="1"/>
</dbReference>
<gene>
    <name evidence="12" type="primary">cysZ</name>
    <name evidence="15" type="ORF">EDC35_108127</name>
</gene>
<dbReference type="Pfam" id="PF07264">
    <property type="entry name" value="EI24"/>
    <property type="match status" value="1"/>
</dbReference>
<sequence>MVTHPISGAGYLLQGIRLIARPGLRRFVLIPLLINILVFSAAIYAGIAQFEGLMALLESQLPSWLGWLEWLIWPIFILILLVLVFYSFSLVANLIASPFNGLLAEKVELMLTGQSLDQGNDYRRMLAELLPTLFDETVKILYALLWAIPFLVLLLIPVVGPVLWFLYTAWILAVQYSDYPMGNHGLKFREMRRRLRSRRSLSLGFGAAAAGLGMVPVLNFILMPSAVAGATAMWVSEFRRANNYQGTHESRVATRYVLLGIDHLSGRISGEILAGPLRGQLLEQVATEDLLDLLQTAYITDAESAEALEVYLARERGHRISEPPPRSRPEAAPPPPLIPMDGNEARAILGIGPEAGPDEIQNAHRRLIQRLHPDRGGSDYLAAKVNEARRVLLD</sequence>
<dbReference type="PANTHER" id="PTHR37468">
    <property type="entry name" value="SULFATE TRANSPORTER CYSZ"/>
    <property type="match status" value="1"/>
</dbReference>
<dbReference type="InterPro" id="IPR022985">
    <property type="entry name" value="Sulfate_CysZ"/>
</dbReference>
<keyword evidence="2 12" id="KW-0813">Transport</keyword>
<dbReference type="AlphaFoldDB" id="A0A4R3MSY5"/>
<feature type="transmembrane region" description="Helical" evidence="12">
    <location>
        <begin position="70"/>
        <end position="96"/>
    </location>
</feature>
<feature type="region of interest" description="Disordered" evidence="13">
    <location>
        <begin position="317"/>
        <end position="343"/>
    </location>
</feature>
<dbReference type="NCBIfam" id="NF003433">
    <property type="entry name" value="PRK04949.1"/>
    <property type="match status" value="1"/>
</dbReference>
<evidence type="ECO:0000256" key="4">
    <source>
        <dbReference type="ARBA" id="ARBA00022519"/>
    </source>
</evidence>
<keyword evidence="10" id="KW-0143">Chaperone</keyword>
<dbReference type="GO" id="GO:0009675">
    <property type="term" value="F:high-affinity sulfate:proton symporter activity"/>
    <property type="evidence" value="ECO:0007669"/>
    <property type="project" value="TreeGrafter"/>
</dbReference>
<keyword evidence="7 12" id="KW-1133">Transmembrane helix</keyword>
<dbReference type="EMBL" id="SMAO01000008">
    <property type="protein sequence ID" value="TCT19520.1"/>
    <property type="molecule type" value="Genomic_DNA"/>
</dbReference>
<keyword evidence="9 12" id="KW-0472">Membrane</keyword>
<dbReference type="Proteomes" id="UP000295717">
    <property type="component" value="Unassembled WGS sequence"/>
</dbReference>
<evidence type="ECO:0000256" key="12">
    <source>
        <dbReference type="HAMAP-Rule" id="MF_00468"/>
    </source>
</evidence>
<keyword evidence="8 12" id="KW-0764">Sulfate transport</keyword>
<evidence type="ECO:0000256" key="5">
    <source>
        <dbReference type="ARBA" id="ARBA00022605"/>
    </source>
</evidence>
<dbReference type="GO" id="GO:0005886">
    <property type="term" value="C:plasma membrane"/>
    <property type="evidence" value="ECO:0007669"/>
    <property type="project" value="UniProtKB-SubCell"/>
</dbReference>
<feature type="compositionally biased region" description="Basic and acidic residues" evidence="13">
    <location>
        <begin position="317"/>
        <end position="329"/>
    </location>
</feature>
<evidence type="ECO:0000313" key="16">
    <source>
        <dbReference type="Proteomes" id="UP000295717"/>
    </source>
</evidence>
<dbReference type="GO" id="GO:0019344">
    <property type="term" value="P:cysteine biosynthetic process"/>
    <property type="evidence" value="ECO:0007669"/>
    <property type="project" value="UniProtKB-UniRule"/>
</dbReference>
<comment type="function">
    <text evidence="12">High affinity, high specificity proton-dependent sulfate transporter, which mediates sulfate uptake. Provides the sulfur source for the cysteine synthesis pathway.</text>
</comment>
<dbReference type="InterPro" id="IPR050480">
    <property type="entry name" value="CysZ-like"/>
</dbReference>
<name>A0A4R3MSY5_9GAMM</name>
<evidence type="ECO:0000256" key="10">
    <source>
        <dbReference type="ARBA" id="ARBA00023186"/>
    </source>
</evidence>
<evidence type="ECO:0000256" key="1">
    <source>
        <dbReference type="ARBA" id="ARBA00004141"/>
    </source>
</evidence>
<reference evidence="15 16" key="1">
    <citation type="submission" date="2019-03" db="EMBL/GenBank/DDBJ databases">
        <title>Genomic Encyclopedia of Type Strains, Phase IV (KMG-IV): sequencing the most valuable type-strain genomes for metagenomic binning, comparative biology and taxonomic classification.</title>
        <authorList>
            <person name="Goeker M."/>
        </authorList>
    </citation>
    <scope>NUCLEOTIDE SEQUENCE [LARGE SCALE GENOMIC DNA]</scope>
    <source>
        <strain evidence="15 16">DSM 13587</strain>
    </source>
</reference>
<proteinExistence type="inferred from homology"/>
<protein>
    <recommendedName>
        <fullName evidence="12">Sulfate transporter CysZ</fullName>
    </recommendedName>
</protein>
<accession>A0A4R3MSY5</accession>